<evidence type="ECO:0000313" key="2">
    <source>
        <dbReference type="Proteomes" id="UP001500618"/>
    </source>
</evidence>
<organism evidence="1 2">
    <name type="scientific">Fodinicola feengrottensis</name>
    <dbReference type="NCBI Taxonomy" id="435914"/>
    <lineage>
        <taxon>Bacteria</taxon>
        <taxon>Bacillati</taxon>
        <taxon>Actinomycetota</taxon>
        <taxon>Actinomycetes</taxon>
        <taxon>Mycobacteriales</taxon>
        <taxon>Fodinicola</taxon>
    </lineage>
</organism>
<dbReference type="InterPro" id="IPR057062">
    <property type="entry name" value="TriTu"/>
</dbReference>
<comment type="caution">
    <text evidence="1">The sequence shown here is derived from an EMBL/GenBank/DDBJ whole genome shotgun (WGS) entry which is preliminary data.</text>
</comment>
<accession>A0ABN2J3A6</accession>
<name>A0ABN2J3A6_9ACTN</name>
<protein>
    <submittedName>
        <fullName evidence="1">Uncharacterized protein</fullName>
    </submittedName>
</protein>
<evidence type="ECO:0000313" key="1">
    <source>
        <dbReference type="EMBL" id="GAA1717097.1"/>
    </source>
</evidence>
<dbReference type="Pfam" id="PF24689">
    <property type="entry name" value="TriTu"/>
    <property type="match status" value="1"/>
</dbReference>
<reference evidence="1 2" key="1">
    <citation type="journal article" date="2019" name="Int. J. Syst. Evol. Microbiol.">
        <title>The Global Catalogue of Microorganisms (GCM) 10K type strain sequencing project: providing services to taxonomists for standard genome sequencing and annotation.</title>
        <authorList>
            <consortium name="The Broad Institute Genomics Platform"/>
            <consortium name="The Broad Institute Genome Sequencing Center for Infectious Disease"/>
            <person name="Wu L."/>
            <person name="Ma J."/>
        </authorList>
    </citation>
    <scope>NUCLEOTIDE SEQUENCE [LARGE SCALE GENOMIC DNA]</scope>
    <source>
        <strain evidence="1 2">JCM 14718</strain>
    </source>
</reference>
<sequence length="105" mass="11668">MPVDPSLLQGARNWIDAHSEAVRQSGLLVEINPSPKDRPKQSIQWVLEGPDRIGEIILWETGEAELSFASIKSGEIRPEHRSIKSASELEMALVAVLNWTTDVPQ</sequence>
<gene>
    <name evidence="1" type="ORF">GCM10009765_77030</name>
</gene>
<keyword evidence="2" id="KW-1185">Reference proteome</keyword>
<dbReference type="EMBL" id="BAAANY010000042">
    <property type="protein sequence ID" value="GAA1717097.1"/>
    <property type="molecule type" value="Genomic_DNA"/>
</dbReference>
<dbReference type="Proteomes" id="UP001500618">
    <property type="component" value="Unassembled WGS sequence"/>
</dbReference>
<proteinExistence type="predicted"/>
<dbReference type="RefSeq" id="WP_425552018.1">
    <property type="nucleotide sequence ID" value="NZ_BAAANY010000042.1"/>
</dbReference>